<protein>
    <submittedName>
        <fullName evidence="1">Uncharacterized protein</fullName>
    </submittedName>
</protein>
<reference evidence="1 2" key="1">
    <citation type="journal article" date="2021" name="J. Hered.">
        <title>A chromosome-level genome assembly of the parasitoid wasp, Cotesia glomerata (Hymenoptera: Braconidae).</title>
        <authorList>
            <person name="Pinto B.J."/>
            <person name="Weis J.J."/>
            <person name="Gamble T."/>
            <person name="Ode P.J."/>
            <person name="Paul R."/>
            <person name="Zaspel J.M."/>
        </authorList>
    </citation>
    <scope>NUCLEOTIDE SEQUENCE [LARGE SCALE GENOMIC DNA]</scope>
    <source>
        <strain evidence="1">CgM1</strain>
    </source>
</reference>
<dbReference type="AlphaFoldDB" id="A0AAV7J6S2"/>
<keyword evidence="2" id="KW-1185">Reference proteome</keyword>
<gene>
    <name evidence="1" type="ORF">KQX54_012298</name>
</gene>
<accession>A0AAV7J6S2</accession>
<dbReference type="Proteomes" id="UP000826195">
    <property type="component" value="Unassembled WGS sequence"/>
</dbReference>
<proteinExistence type="predicted"/>
<sequence>MERRTKKNETLNVLCLSPANAILSKLNTSIMSTADGGSTCAHGDSKEAACCCVGYTKMRHGDSRSLMLFQSSFGSRTPRGGKKDNPQL</sequence>
<evidence type="ECO:0000313" key="2">
    <source>
        <dbReference type="Proteomes" id="UP000826195"/>
    </source>
</evidence>
<comment type="caution">
    <text evidence="1">The sequence shown here is derived from an EMBL/GenBank/DDBJ whole genome shotgun (WGS) entry which is preliminary data.</text>
</comment>
<organism evidence="1 2">
    <name type="scientific">Cotesia glomerata</name>
    <name type="common">Lepidopteran parasitic wasp</name>
    <name type="synonym">Apanteles glomeratus</name>
    <dbReference type="NCBI Taxonomy" id="32391"/>
    <lineage>
        <taxon>Eukaryota</taxon>
        <taxon>Metazoa</taxon>
        <taxon>Ecdysozoa</taxon>
        <taxon>Arthropoda</taxon>
        <taxon>Hexapoda</taxon>
        <taxon>Insecta</taxon>
        <taxon>Pterygota</taxon>
        <taxon>Neoptera</taxon>
        <taxon>Endopterygota</taxon>
        <taxon>Hymenoptera</taxon>
        <taxon>Apocrita</taxon>
        <taxon>Ichneumonoidea</taxon>
        <taxon>Braconidae</taxon>
        <taxon>Microgastrinae</taxon>
        <taxon>Cotesia</taxon>
    </lineage>
</organism>
<name>A0AAV7J6S2_COTGL</name>
<dbReference type="EMBL" id="JAHXZJ010000001">
    <property type="protein sequence ID" value="KAH0567722.1"/>
    <property type="molecule type" value="Genomic_DNA"/>
</dbReference>
<evidence type="ECO:0000313" key="1">
    <source>
        <dbReference type="EMBL" id="KAH0567722.1"/>
    </source>
</evidence>